<protein>
    <recommendedName>
        <fullName evidence="3">Lipoprotein</fullName>
    </recommendedName>
</protein>
<dbReference type="RefSeq" id="WP_027099818.1">
    <property type="nucleotide sequence ID" value="NZ_CABHIH010000008.1"/>
</dbReference>
<dbReference type="Proteomes" id="UP000092714">
    <property type="component" value="Unassembled WGS sequence"/>
</dbReference>
<dbReference type="AlphaFoldDB" id="A0A174UH62"/>
<evidence type="ECO:0000313" key="2">
    <source>
        <dbReference type="Proteomes" id="UP000092714"/>
    </source>
</evidence>
<dbReference type="PROSITE" id="PS51257">
    <property type="entry name" value="PROKAR_LIPOPROTEIN"/>
    <property type="match status" value="1"/>
</dbReference>
<accession>A0A174UH62</accession>
<name>A0A174UH62_9CLOT</name>
<gene>
    <name evidence="1" type="ORF">CP373A1_16665</name>
</gene>
<evidence type="ECO:0000313" key="1">
    <source>
        <dbReference type="EMBL" id="OBY09383.1"/>
    </source>
</evidence>
<sequence>MKRLFSSVICIFLCIFLLMGCSFVQQESSSVIVPPRNMNLKIKGGWNAEVYKILEPNVLSDEDIKNITSNPIKIRSNGISLSGEDIKKIKYTVKVVKPNYTISYENKYKMSNLLGNEIESIDVYSIIYQNKVLAEFFYNTEEESYLYYQGIIFKLKLNKDIDISEEQKYADYEGSVVKDESGISEGLYITLKKPSEAEGMPETYRTLWISTKDGSLQDVKERENIIFPRLKGIWYLEPKLYEDKERKIRYEYFESAPIDIATVEYNNKLVEEIKGNIEDGTTLLRNINFISNDYIATEVVSNNSKYESDYYEVLPIDNMNTSTGISISDLYTTKDSYTDYTDAYNETYNTLNNEIKSSLSQYIDYSNFTLVRDNGKWVIQGRMSSLKNDKYINFPTRLKPIKKLLNYDTLLISWKLLKGVNPYMIDAYTSPYKSLAVIILKDEMLIYRIVDGTLSDEPLKRIQLEEGETVIMAEWCSSNYIDKWASAFKENSRTIK</sequence>
<reference evidence="1 2" key="1">
    <citation type="submission" date="2016-06" db="EMBL/GenBank/DDBJ databases">
        <authorList>
            <person name="Kjaerup R.B."/>
            <person name="Dalgaard T.S."/>
            <person name="Juul-Madsen H.R."/>
        </authorList>
    </citation>
    <scope>NUCLEOTIDE SEQUENCE [LARGE SCALE GENOMIC DNA]</scope>
    <source>
        <strain evidence="1 2">373-A1</strain>
    </source>
</reference>
<evidence type="ECO:0008006" key="3">
    <source>
        <dbReference type="Google" id="ProtNLM"/>
    </source>
</evidence>
<organism evidence="1 2">
    <name type="scientific">Clostridium paraputrificum</name>
    <dbReference type="NCBI Taxonomy" id="29363"/>
    <lineage>
        <taxon>Bacteria</taxon>
        <taxon>Bacillati</taxon>
        <taxon>Bacillota</taxon>
        <taxon>Clostridia</taxon>
        <taxon>Eubacteriales</taxon>
        <taxon>Clostridiaceae</taxon>
        <taxon>Clostridium</taxon>
    </lineage>
</organism>
<dbReference type="eggNOG" id="ENOG502Z81P">
    <property type="taxonomic scope" value="Bacteria"/>
</dbReference>
<comment type="caution">
    <text evidence="1">The sequence shown here is derived from an EMBL/GenBank/DDBJ whole genome shotgun (WGS) entry which is preliminary data.</text>
</comment>
<proteinExistence type="predicted"/>
<keyword evidence="2" id="KW-1185">Reference proteome</keyword>
<dbReference type="EMBL" id="MAPZ01000035">
    <property type="protein sequence ID" value="OBY09383.1"/>
    <property type="molecule type" value="Genomic_DNA"/>
</dbReference>
<dbReference type="OrthoDB" id="2677224at2"/>
<dbReference type="GeneID" id="42777659"/>